<dbReference type="SUPFAM" id="SSF51338">
    <property type="entry name" value="Composite domain of metallo-dependent hydrolases"/>
    <property type="match status" value="1"/>
</dbReference>
<gene>
    <name evidence="3" type="ORF">MNBD_ACTINO02-1731</name>
</gene>
<reference evidence="3" key="1">
    <citation type="submission" date="2018-06" db="EMBL/GenBank/DDBJ databases">
        <authorList>
            <person name="Zhirakovskaya E."/>
        </authorList>
    </citation>
    <scope>NUCLEOTIDE SEQUENCE</scope>
</reference>
<dbReference type="Gene3D" id="3.20.20.140">
    <property type="entry name" value="Metal-dependent hydrolases"/>
    <property type="match status" value="1"/>
</dbReference>
<dbReference type="InterPro" id="IPR006680">
    <property type="entry name" value="Amidohydro-rel"/>
</dbReference>
<proteinExistence type="predicted"/>
<dbReference type="InterPro" id="IPR050287">
    <property type="entry name" value="MTA/SAH_deaminase"/>
</dbReference>
<dbReference type="Gene3D" id="2.30.40.10">
    <property type="entry name" value="Urease, subunit C, domain 1"/>
    <property type="match status" value="1"/>
</dbReference>
<dbReference type="Pfam" id="PF01979">
    <property type="entry name" value="Amidohydro_1"/>
    <property type="match status" value="1"/>
</dbReference>
<dbReference type="InterPro" id="IPR011059">
    <property type="entry name" value="Metal-dep_hydrolase_composite"/>
</dbReference>
<sequence length="277" mass="29616">VASTGSSRITTSLTCGSGQSASKELIGELASVAGELGLLFQIHASEHTPEVERALDRYGRRPIELLYDIGALGTHTLVAHATLATSDEIGMLADTGTRVSYNPVASAWKGNGVAQALEFASRGVEFGLGTDATRMDGFRLIDAAETAQRLTTGLRIDDWVVGHGQLWVNAATVKGSIAAGLGSATGAIESGRHADFLILDTTGPECRPSWDFTWDLVRSYDRSHLQAVYIDGDQILVDGRPIGWDLDVFLDESEPAAKDVIRRANLALVNPAWTDRP</sequence>
<keyword evidence="1 3" id="KW-0378">Hydrolase</keyword>
<dbReference type="AlphaFoldDB" id="A0A3B0S6M9"/>
<evidence type="ECO:0000256" key="1">
    <source>
        <dbReference type="ARBA" id="ARBA00022801"/>
    </source>
</evidence>
<dbReference type="EMBL" id="UOEK01000020">
    <property type="protein sequence ID" value="VAV92023.1"/>
    <property type="molecule type" value="Genomic_DNA"/>
</dbReference>
<protein>
    <submittedName>
        <fullName evidence="3">Amidohydrolase</fullName>
    </submittedName>
</protein>
<feature type="domain" description="Amidohydrolase-related" evidence="2">
    <location>
        <begin position="8"/>
        <end position="213"/>
    </location>
</feature>
<accession>A0A3B0S6M9</accession>
<name>A0A3B0S6M9_9ZZZZ</name>
<dbReference type="PANTHER" id="PTHR43794">
    <property type="entry name" value="AMINOHYDROLASE SSNA-RELATED"/>
    <property type="match status" value="1"/>
</dbReference>
<feature type="non-terminal residue" evidence="3">
    <location>
        <position position="1"/>
    </location>
</feature>
<organism evidence="3">
    <name type="scientific">hydrothermal vent metagenome</name>
    <dbReference type="NCBI Taxonomy" id="652676"/>
    <lineage>
        <taxon>unclassified sequences</taxon>
        <taxon>metagenomes</taxon>
        <taxon>ecological metagenomes</taxon>
    </lineage>
</organism>
<evidence type="ECO:0000313" key="3">
    <source>
        <dbReference type="EMBL" id="VAV92023.1"/>
    </source>
</evidence>
<dbReference type="PANTHER" id="PTHR43794:SF11">
    <property type="entry name" value="AMIDOHYDROLASE-RELATED DOMAIN-CONTAINING PROTEIN"/>
    <property type="match status" value="1"/>
</dbReference>
<dbReference type="InterPro" id="IPR032466">
    <property type="entry name" value="Metal_Hydrolase"/>
</dbReference>
<dbReference type="SUPFAM" id="SSF51556">
    <property type="entry name" value="Metallo-dependent hydrolases"/>
    <property type="match status" value="1"/>
</dbReference>
<dbReference type="GO" id="GO:0016810">
    <property type="term" value="F:hydrolase activity, acting on carbon-nitrogen (but not peptide) bonds"/>
    <property type="evidence" value="ECO:0007669"/>
    <property type="project" value="InterPro"/>
</dbReference>
<evidence type="ECO:0000259" key="2">
    <source>
        <dbReference type="Pfam" id="PF01979"/>
    </source>
</evidence>